<evidence type="ECO:0000313" key="20">
    <source>
        <dbReference type="Proteomes" id="UP000198815"/>
    </source>
</evidence>
<dbReference type="InterPro" id="IPR016167">
    <property type="entry name" value="FAD-bd_PCMH_sub1"/>
</dbReference>
<keyword evidence="9 17" id="KW-0274">FAD</keyword>
<dbReference type="NCBIfam" id="TIGR00179">
    <property type="entry name" value="murB"/>
    <property type="match status" value="1"/>
</dbReference>
<evidence type="ECO:0000256" key="13">
    <source>
        <dbReference type="ARBA" id="ARBA00023002"/>
    </source>
</evidence>
<keyword evidence="6 17" id="KW-0963">Cytoplasm</keyword>
<dbReference type="SUPFAM" id="SSF56194">
    <property type="entry name" value="Uridine diphospho-N-Acetylenolpyruvylglucosamine reductase, MurB, C-terminal domain"/>
    <property type="match status" value="1"/>
</dbReference>
<comment type="similarity">
    <text evidence="5 17">Belongs to the MurB family.</text>
</comment>
<dbReference type="InterPro" id="IPR011601">
    <property type="entry name" value="MurB_C"/>
</dbReference>
<dbReference type="EC" id="1.3.1.98" evidence="17"/>
<sequence length="389" mass="41531">MSMERPVPQQLSRPMVSDLEEFGAAVCEVLHEPGSLPTAALSESTRLADQTTFHIGGPARRLVVAHTEQELIDEVSRADNDGEPLLVLSGGSNVLIGDDGFPGTVVRVATTGLSAEVSGCGGAVVAVQAGVQWDALVTHAIDEEWSGVEALSGIPGLVGAAPIQNIGAYGCDVSGYVYRVRTWDRQTKGYRTFANADCQFGYRDSVFKRATMPGSPTGRFVVLEVSLQFLLGTLSQPIRYTELAHRLGVEPGERTDARRVREEVLRLRHEKGMVIDPVDHDSWSAGSFFVNPIVDATAAASLPLQAPRFAQPDGRVKTSAAWLIDHAGFHKGFGDGAARISGKHTLAITNTGTASAADVLALARRIREGVRERFGITLVPEPNLVGCAL</sequence>
<dbReference type="GO" id="GO:0008360">
    <property type="term" value="P:regulation of cell shape"/>
    <property type="evidence" value="ECO:0007669"/>
    <property type="project" value="UniProtKB-KW"/>
</dbReference>
<dbReference type="EMBL" id="FOGZ01000020">
    <property type="protein sequence ID" value="SER94285.1"/>
    <property type="molecule type" value="Genomic_DNA"/>
</dbReference>
<evidence type="ECO:0000313" key="19">
    <source>
        <dbReference type="EMBL" id="SER94285.1"/>
    </source>
</evidence>
<dbReference type="GO" id="GO:0008762">
    <property type="term" value="F:UDP-N-acetylmuramate dehydrogenase activity"/>
    <property type="evidence" value="ECO:0007669"/>
    <property type="project" value="UniProtKB-UniRule"/>
</dbReference>
<accession>A0A1H9TAK3</accession>
<dbReference type="InterPro" id="IPR036635">
    <property type="entry name" value="MurB_C_sf"/>
</dbReference>
<dbReference type="InterPro" id="IPR003170">
    <property type="entry name" value="MurB"/>
</dbReference>
<feature type="active site" evidence="17">
    <location>
        <position position="203"/>
    </location>
</feature>
<dbReference type="InterPro" id="IPR016169">
    <property type="entry name" value="FAD-bd_PCMH_sub2"/>
</dbReference>
<comment type="subcellular location">
    <subcellularLocation>
        <location evidence="3 17">Cytoplasm</location>
    </subcellularLocation>
</comment>
<dbReference type="InterPro" id="IPR006094">
    <property type="entry name" value="Oxid_FAD_bind_N"/>
</dbReference>
<evidence type="ECO:0000256" key="5">
    <source>
        <dbReference type="ARBA" id="ARBA00010485"/>
    </source>
</evidence>
<dbReference type="InterPro" id="IPR036318">
    <property type="entry name" value="FAD-bd_PCMH-like_sf"/>
</dbReference>
<evidence type="ECO:0000256" key="15">
    <source>
        <dbReference type="ARBA" id="ARBA00023316"/>
    </source>
</evidence>
<dbReference type="InterPro" id="IPR016166">
    <property type="entry name" value="FAD-bd_PCMH"/>
</dbReference>
<evidence type="ECO:0000256" key="11">
    <source>
        <dbReference type="ARBA" id="ARBA00022960"/>
    </source>
</evidence>
<evidence type="ECO:0000256" key="1">
    <source>
        <dbReference type="ARBA" id="ARBA00001974"/>
    </source>
</evidence>
<comment type="function">
    <text evidence="2 17">Cell wall formation.</text>
</comment>
<keyword evidence="10 17" id="KW-0521">NADP</keyword>
<dbReference type="SUPFAM" id="SSF56176">
    <property type="entry name" value="FAD-binding/transporter-associated domain-like"/>
    <property type="match status" value="1"/>
</dbReference>
<protein>
    <recommendedName>
        <fullName evidence="17">UDP-N-acetylenolpyruvoylglucosamine reductase</fullName>
        <ecNumber evidence="17">1.3.1.98</ecNumber>
    </recommendedName>
    <alternativeName>
        <fullName evidence="17">UDP-N-acetylmuramate dehydrogenase</fullName>
    </alternativeName>
</protein>
<dbReference type="Pfam" id="PF02873">
    <property type="entry name" value="MurB_C"/>
    <property type="match status" value="1"/>
</dbReference>
<evidence type="ECO:0000256" key="12">
    <source>
        <dbReference type="ARBA" id="ARBA00022984"/>
    </source>
</evidence>
<feature type="active site" evidence="17">
    <location>
        <position position="381"/>
    </location>
</feature>
<dbReference type="GO" id="GO:0009252">
    <property type="term" value="P:peptidoglycan biosynthetic process"/>
    <property type="evidence" value="ECO:0007669"/>
    <property type="project" value="UniProtKB-UniRule"/>
</dbReference>
<dbReference type="GO" id="GO:0005829">
    <property type="term" value="C:cytosol"/>
    <property type="evidence" value="ECO:0007669"/>
    <property type="project" value="TreeGrafter"/>
</dbReference>
<dbReference type="Proteomes" id="UP000198815">
    <property type="component" value="Unassembled WGS sequence"/>
</dbReference>
<evidence type="ECO:0000256" key="10">
    <source>
        <dbReference type="ARBA" id="ARBA00022857"/>
    </source>
</evidence>
<keyword evidence="12 17" id="KW-0573">Peptidoglycan synthesis</keyword>
<dbReference type="Pfam" id="PF01565">
    <property type="entry name" value="FAD_binding_4"/>
    <property type="match status" value="1"/>
</dbReference>
<evidence type="ECO:0000259" key="18">
    <source>
        <dbReference type="PROSITE" id="PS51387"/>
    </source>
</evidence>
<feature type="domain" description="FAD-binding PCMH-type" evidence="18">
    <location>
        <begin position="55"/>
        <end position="232"/>
    </location>
</feature>
<dbReference type="UniPathway" id="UPA00219"/>
<evidence type="ECO:0000256" key="8">
    <source>
        <dbReference type="ARBA" id="ARBA00022630"/>
    </source>
</evidence>
<dbReference type="GO" id="GO:0071555">
    <property type="term" value="P:cell wall organization"/>
    <property type="evidence" value="ECO:0007669"/>
    <property type="project" value="UniProtKB-KW"/>
</dbReference>
<reference evidence="19 20" key="1">
    <citation type="submission" date="2016-10" db="EMBL/GenBank/DDBJ databases">
        <authorList>
            <person name="de Groot N.N."/>
        </authorList>
    </citation>
    <scope>NUCLEOTIDE SEQUENCE [LARGE SCALE GENOMIC DNA]</scope>
    <source>
        <strain evidence="19 20">DSM 16859</strain>
    </source>
</reference>
<dbReference type="GO" id="GO:0071949">
    <property type="term" value="F:FAD binding"/>
    <property type="evidence" value="ECO:0007669"/>
    <property type="project" value="InterPro"/>
</dbReference>
<dbReference type="PANTHER" id="PTHR21071:SF4">
    <property type="entry name" value="UDP-N-ACETYLENOLPYRUVOYLGLUCOSAMINE REDUCTASE"/>
    <property type="match status" value="1"/>
</dbReference>
<dbReference type="STRING" id="64702.SAMN05443377_12044"/>
<comment type="pathway">
    <text evidence="4 17">Cell wall biogenesis; peptidoglycan biosynthesis.</text>
</comment>
<dbReference type="Gene3D" id="3.90.78.10">
    <property type="entry name" value="UDP-N-acetylenolpyruvoylglucosamine reductase, C-terminal domain"/>
    <property type="match status" value="1"/>
</dbReference>
<dbReference type="HAMAP" id="MF_00037">
    <property type="entry name" value="MurB"/>
    <property type="match status" value="1"/>
</dbReference>
<keyword evidence="15 17" id="KW-0961">Cell wall biogenesis/degradation</keyword>
<comment type="cofactor">
    <cofactor evidence="1 17">
        <name>FAD</name>
        <dbReference type="ChEBI" id="CHEBI:57692"/>
    </cofactor>
</comment>
<gene>
    <name evidence="17" type="primary">murB</name>
    <name evidence="19" type="ORF">SAMN05443377_12044</name>
</gene>
<evidence type="ECO:0000256" key="7">
    <source>
        <dbReference type="ARBA" id="ARBA00022618"/>
    </source>
</evidence>
<evidence type="ECO:0000256" key="9">
    <source>
        <dbReference type="ARBA" id="ARBA00022827"/>
    </source>
</evidence>
<keyword evidence="7 17" id="KW-0132">Cell division</keyword>
<evidence type="ECO:0000256" key="17">
    <source>
        <dbReference type="HAMAP-Rule" id="MF_00037"/>
    </source>
</evidence>
<keyword evidence="20" id="KW-1185">Reference proteome</keyword>
<evidence type="ECO:0000256" key="14">
    <source>
        <dbReference type="ARBA" id="ARBA00023306"/>
    </source>
</evidence>
<organism evidence="19 20">
    <name type="scientific">Propionibacterium cyclohexanicum</name>
    <dbReference type="NCBI Taxonomy" id="64702"/>
    <lineage>
        <taxon>Bacteria</taxon>
        <taxon>Bacillati</taxon>
        <taxon>Actinomycetota</taxon>
        <taxon>Actinomycetes</taxon>
        <taxon>Propionibacteriales</taxon>
        <taxon>Propionibacteriaceae</taxon>
        <taxon>Propionibacterium</taxon>
    </lineage>
</organism>
<keyword evidence="8 17" id="KW-0285">Flavoprotein</keyword>
<keyword evidence="14 17" id="KW-0131">Cell cycle</keyword>
<dbReference type="NCBIfam" id="NF010478">
    <property type="entry name" value="PRK13903.1"/>
    <property type="match status" value="1"/>
</dbReference>
<evidence type="ECO:0000256" key="4">
    <source>
        <dbReference type="ARBA" id="ARBA00004752"/>
    </source>
</evidence>
<name>A0A1H9TAK3_9ACTN</name>
<feature type="active site" description="Proton donor" evidence="17">
    <location>
        <position position="287"/>
    </location>
</feature>
<keyword evidence="13 17" id="KW-0560">Oxidoreductase</keyword>
<dbReference type="PANTHER" id="PTHR21071">
    <property type="entry name" value="UDP-N-ACETYLENOLPYRUVOYLGLUCOSAMINE REDUCTASE"/>
    <property type="match status" value="1"/>
</dbReference>
<dbReference type="GO" id="GO:0051301">
    <property type="term" value="P:cell division"/>
    <property type="evidence" value="ECO:0007669"/>
    <property type="project" value="UniProtKB-KW"/>
</dbReference>
<evidence type="ECO:0000256" key="2">
    <source>
        <dbReference type="ARBA" id="ARBA00003921"/>
    </source>
</evidence>
<dbReference type="PROSITE" id="PS51387">
    <property type="entry name" value="FAD_PCMH"/>
    <property type="match status" value="1"/>
</dbReference>
<keyword evidence="11 17" id="KW-0133">Cell shape</keyword>
<evidence type="ECO:0000256" key="3">
    <source>
        <dbReference type="ARBA" id="ARBA00004496"/>
    </source>
</evidence>
<dbReference type="Gene3D" id="3.30.43.10">
    <property type="entry name" value="Uridine Diphospho-n-acetylenolpyruvylglucosamine Reductase, domain 2"/>
    <property type="match status" value="1"/>
</dbReference>
<dbReference type="AlphaFoldDB" id="A0A1H9TAK3"/>
<proteinExistence type="inferred from homology"/>
<comment type="catalytic activity">
    <reaction evidence="16 17">
        <text>UDP-N-acetyl-alpha-D-muramate + NADP(+) = UDP-N-acetyl-3-O-(1-carboxyvinyl)-alpha-D-glucosamine + NADPH + H(+)</text>
        <dbReference type="Rhea" id="RHEA:12248"/>
        <dbReference type="ChEBI" id="CHEBI:15378"/>
        <dbReference type="ChEBI" id="CHEBI:57783"/>
        <dbReference type="ChEBI" id="CHEBI:58349"/>
        <dbReference type="ChEBI" id="CHEBI:68483"/>
        <dbReference type="ChEBI" id="CHEBI:70757"/>
        <dbReference type="EC" id="1.3.1.98"/>
    </reaction>
</comment>
<dbReference type="Gene3D" id="3.30.465.10">
    <property type="match status" value="1"/>
</dbReference>
<evidence type="ECO:0000256" key="16">
    <source>
        <dbReference type="ARBA" id="ARBA00048914"/>
    </source>
</evidence>
<evidence type="ECO:0000256" key="6">
    <source>
        <dbReference type="ARBA" id="ARBA00022490"/>
    </source>
</evidence>